<reference evidence="2 3" key="1">
    <citation type="submission" date="2019-10" db="EMBL/GenBank/DDBJ databases">
        <title>Whole genome shotgun sequence of Streptomyces angustmyceticus NBRC 3934.</title>
        <authorList>
            <person name="Hosoyama A."/>
            <person name="Ichikawa N."/>
            <person name="Kimura A."/>
            <person name="Kitahashi Y."/>
            <person name="Komaki H."/>
            <person name="Uohara A."/>
        </authorList>
    </citation>
    <scope>NUCLEOTIDE SEQUENCE [LARGE SCALE GENOMIC DNA]</scope>
    <source>
        <strain evidence="2 3">NBRC 3934</strain>
    </source>
</reference>
<evidence type="ECO:0000313" key="2">
    <source>
        <dbReference type="EMBL" id="GES29625.1"/>
    </source>
</evidence>
<feature type="compositionally biased region" description="Low complexity" evidence="1">
    <location>
        <begin position="53"/>
        <end position="70"/>
    </location>
</feature>
<accession>A0A5J4LHF8</accession>
<comment type="caution">
    <text evidence="2">The sequence shown here is derived from an EMBL/GenBank/DDBJ whole genome shotgun (WGS) entry which is preliminary data.</text>
</comment>
<proteinExistence type="predicted"/>
<dbReference type="Proteomes" id="UP000325598">
    <property type="component" value="Unassembled WGS sequence"/>
</dbReference>
<sequence length="70" mass="7626">MCASRQIAVQPGTPGRIPWGESNRDKGKRPALWTRGGIRRRGAFSFLREAALGRGQRSSTGTKSRSTTPV</sequence>
<dbReference type="AlphaFoldDB" id="A0A5J4LHF8"/>
<organism evidence="2 3">
    <name type="scientific">Streptomyces angustmyceticus</name>
    <dbReference type="NCBI Taxonomy" id="285578"/>
    <lineage>
        <taxon>Bacteria</taxon>
        <taxon>Bacillati</taxon>
        <taxon>Actinomycetota</taxon>
        <taxon>Actinomycetes</taxon>
        <taxon>Kitasatosporales</taxon>
        <taxon>Streptomycetaceae</taxon>
        <taxon>Streptomyces</taxon>
    </lineage>
</organism>
<feature type="region of interest" description="Disordered" evidence="1">
    <location>
        <begin position="1"/>
        <end position="30"/>
    </location>
</feature>
<evidence type="ECO:0000256" key="1">
    <source>
        <dbReference type="SAM" id="MobiDB-lite"/>
    </source>
</evidence>
<protein>
    <submittedName>
        <fullName evidence="2">Uncharacterized protein</fullName>
    </submittedName>
</protein>
<dbReference type="EMBL" id="BLAG01000006">
    <property type="protein sequence ID" value="GES29625.1"/>
    <property type="molecule type" value="Genomic_DNA"/>
</dbReference>
<feature type="region of interest" description="Disordered" evidence="1">
    <location>
        <begin position="50"/>
        <end position="70"/>
    </location>
</feature>
<evidence type="ECO:0000313" key="3">
    <source>
        <dbReference type="Proteomes" id="UP000325598"/>
    </source>
</evidence>
<keyword evidence="3" id="KW-1185">Reference proteome</keyword>
<name>A0A5J4LHF8_9ACTN</name>
<gene>
    <name evidence="2" type="ORF">San01_21120</name>
</gene>